<accession>A0AAF0DSN6</accession>
<reference evidence="4" key="1">
    <citation type="submission" date="2023-03" db="EMBL/GenBank/DDBJ databases">
        <title>Mating type loci evolution in Malassezia.</title>
        <authorList>
            <person name="Coelho M.A."/>
        </authorList>
    </citation>
    <scope>NUCLEOTIDE SEQUENCE</scope>
    <source>
        <strain evidence="4">CBS 14135</strain>
    </source>
</reference>
<name>A0AAF0DSN6_9BASI</name>
<evidence type="ECO:0000313" key="5">
    <source>
        <dbReference type="Proteomes" id="UP001216638"/>
    </source>
</evidence>
<evidence type="ECO:0000256" key="3">
    <source>
        <dbReference type="SAM" id="SignalP"/>
    </source>
</evidence>
<gene>
    <name evidence="4" type="ORF">MBRA1_001311</name>
</gene>
<dbReference type="AlphaFoldDB" id="A0AAF0DSN6"/>
<feature type="compositionally biased region" description="Low complexity" evidence="1">
    <location>
        <begin position="950"/>
        <end position="1018"/>
    </location>
</feature>
<evidence type="ECO:0008006" key="6">
    <source>
        <dbReference type="Google" id="ProtNLM"/>
    </source>
</evidence>
<feature type="compositionally biased region" description="Low complexity" evidence="1">
    <location>
        <begin position="49"/>
        <end position="77"/>
    </location>
</feature>
<keyword evidence="5" id="KW-1185">Reference proteome</keyword>
<feature type="signal peptide" evidence="3">
    <location>
        <begin position="1"/>
        <end position="18"/>
    </location>
</feature>
<sequence>MRTSLLLLVLALVSVVFARIPVSSGDTTSIGGVMSRPHDSSTSHHRSHSSGSASKTGSAAAGGVANSSNASGASSAQSHASSALQSASSEVSNGVTSNPASSAVAGAQSSASSAVSSVSNASYSDTGNAGVVLTAPTFLSPVSLMVAATTPEDKQVPVNATTKARSRSTFGLLSALLTRVGIIYLLAAVFWRCPSQPFSFQYSGDHELLVCRELASVQEHVTPAVTEFAASTRKHLDPYVGTYINKAEDAFAYVQPVFKQTAAHAHSFFTSHVRPGAQELAKQAHSWSLPHQRKLHKHYKKHLHPHVDAFHKAAKPYKDIYHRDVEPHVKYALQKAYEANNAASHFYEHEVHPRLKAHLYQGYLFTRHTAYPVAHRHYFTHAHPHLSKLFRRAQRGVDNLLVKYGIRHRSMLDSVVNNVKETYRQTDETVRENIGHFVSAVAAADPSEKGSASKPRASTPEPSKSASGIPSDWDDEEEEKELQKRLDAELANVDEKLNAEASIVTRVVEQERAKLKEALVEARRRVFVRLPDDLAAPYEYLNKEVFPSVFDKLVDAFRRHAETLDDPASPSEAWRAEFAAISDRLTDHLVWQYTTARETLVPKLAALTNRTEADEELIQQSVAVIRQQIRQALRKFYDLMENAEFQLTFYENQGWDNGMKRRARHFREDMHEFLQGLTPHGEPVVEGQLVLPNLEEERQQTISSVNVVMWEFEKAVANLTAKVAERPAMLLERTGVADLLYDIYESRRALSKLSMDSAKTEALRLRKYVGDVNEKLGLPRMPSSGLLRAVWDEPAIEGTEAYAMPTETVTQGTWSSAEATFDPDSVADMDAMYEAASIGTVPTAPEATPVPGVDDVVDDATPAPTAAETASVATPSVSATSFSTSYVTSDPASPEASTYVTSASSTYTASSGATGTPAVDEDYEMGDHVAEAAEDAAALVARLLHGFTGEPADTPAAEAEASPAPAEDASSASTATVLETPEAAATAEVTKPAATPSFATAAPVETEPPAATAANEAESLGVHDEL</sequence>
<protein>
    <recommendedName>
        <fullName evidence="6">Transmembrane protein</fullName>
    </recommendedName>
</protein>
<feature type="chain" id="PRO_5042024786" description="Transmembrane protein" evidence="3">
    <location>
        <begin position="19"/>
        <end position="1026"/>
    </location>
</feature>
<keyword evidence="2" id="KW-1133">Transmembrane helix</keyword>
<evidence type="ECO:0000256" key="1">
    <source>
        <dbReference type="SAM" id="MobiDB-lite"/>
    </source>
</evidence>
<proteinExistence type="predicted"/>
<keyword evidence="3" id="KW-0732">Signal</keyword>
<keyword evidence="2" id="KW-0812">Transmembrane</keyword>
<organism evidence="4 5">
    <name type="scientific">Malassezia brasiliensis</name>
    <dbReference type="NCBI Taxonomy" id="1821822"/>
    <lineage>
        <taxon>Eukaryota</taxon>
        <taxon>Fungi</taxon>
        <taxon>Dikarya</taxon>
        <taxon>Basidiomycota</taxon>
        <taxon>Ustilaginomycotina</taxon>
        <taxon>Malasseziomycetes</taxon>
        <taxon>Malasseziales</taxon>
        <taxon>Malasseziaceae</taxon>
        <taxon>Malassezia</taxon>
    </lineage>
</organism>
<feature type="region of interest" description="Disordered" evidence="1">
    <location>
        <begin position="949"/>
        <end position="1026"/>
    </location>
</feature>
<evidence type="ECO:0000313" key="4">
    <source>
        <dbReference type="EMBL" id="WFC94677.1"/>
    </source>
</evidence>
<feature type="region of interest" description="Disordered" evidence="1">
    <location>
        <begin position="27"/>
        <end position="77"/>
    </location>
</feature>
<evidence type="ECO:0000256" key="2">
    <source>
        <dbReference type="SAM" id="Phobius"/>
    </source>
</evidence>
<dbReference type="Proteomes" id="UP001216638">
    <property type="component" value="Chromosome 1"/>
</dbReference>
<keyword evidence="2" id="KW-0472">Membrane</keyword>
<feature type="transmembrane region" description="Helical" evidence="2">
    <location>
        <begin position="129"/>
        <end position="149"/>
    </location>
</feature>
<feature type="transmembrane region" description="Helical" evidence="2">
    <location>
        <begin position="170"/>
        <end position="191"/>
    </location>
</feature>
<feature type="region of interest" description="Disordered" evidence="1">
    <location>
        <begin position="441"/>
        <end position="483"/>
    </location>
</feature>
<dbReference type="EMBL" id="CP119951">
    <property type="protein sequence ID" value="WFC94677.1"/>
    <property type="molecule type" value="Genomic_DNA"/>
</dbReference>